<keyword evidence="3" id="KW-0963">Cytoplasm</keyword>
<evidence type="ECO:0000256" key="2">
    <source>
        <dbReference type="ARBA" id="ARBA00005885"/>
    </source>
</evidence>
<evidence type="ECO:0000256" key="1">
    <source>
        <dbReference type="ARBA" id="ARBA00004245"/>
    </source>
</evidence>
<comment type="similarity">
    <text evidence="2">Belongs to the TPX2 family.</text>
</comment>
<dbReference type="InterPro" id="IPR027329">
    <property type="entry name" value="TPX2_C"/>
</dbReference>
<sequence>MTRTARERCIVTEETALLFLYSAKRKGKGRAFRSENEEDAARGERLHNLFAQGLPFSTDEPEVDKEIEIKQLRKELVPRAHPMPDFTRPFVPKR</sequence>
<dbReference type="EMBL" id="GBRH01258223">
    <property type="protein sequence ID" value="JAD39672.1"/>
    <property type="molecule type" value="Transcribed_RNA"/>
</dbReference>
<reference evidence="7" key="2">
    <citation type="journal article" date="2015" name="Data Brief">
        <title>Shoot transcriptome of the giant reed, Arundo donax.</title>
        <authorList>
            <person name="Barrero R.A."/>
            <person name="Guerrero F.D."/>
            <person name="Moolhuijzen P."/>
            <person name="Goolsby J.A."/>
            <person name="Tidwell J."/>
            <person name="Bellgard S.E."/>
            <person name="Bellgard M.I."/>
        </authorList>
    </citation>
    <scope>NUCLEOTIDE SEQUENCE</scope>
    <source>
        <tissue evidence="7">Shoot tissue taken approximately 20 cm above the soil surface</tissue>
    </source>
</reference>
<dbReference type="Pfam" id="PF06886">
    <property type="entry name" value="TPX2"/>
    <property type="match status" value="1"/>
</dbReference>
<evidence type="ECO:0000256" key="4">
    <source>
        <dbReference type="ARBA" id="ARBA00022701"/>
    </source>
</evidence>
<evidence type="ECO:0000313" key="7">
    <source>
        <dbReference type="EMBL" id="JAD39672.1"/>
    </source>
</evidence>
<dbReference type="AlphaFoldDB" id="A0A0A8ZY10"/>
<evidence type="ECO:0000256" key="5">
    <source>
        <dbReference type="ARBA" id="ARBA00023212"/>
    </source>
</evidence>
<keyword evidence="5" id="KW-0206">Cytoskeleton</keyword>
<proteinExistence type="inferred from homology"/>
<keyword evidence="4" id="KW-0493">Microtubule</keyword>
<evidence type="ECO:0000256" key="3">
    <source>
        <dbReference type="ARBA" id="ARBA00022490"/>
    </source>
</evidence>
<reference evidence="7" key="1">
    <citation type="submission" date="2014-09" db="EMBL/GenBank/DDBJ databases">
        <authorList>
            <person name="Magalhaes I.L.F."/>
            <person name="Oliveira U."/>
            <person name="Santos F.R."/>
            <person name="Vidigal T.H.D.A."/>
            <person name="Brescovit A.D."/>
            <person name="Santos A.J."/>
        </authorList>
    </citation>
    <scope>NUCLEOTIDE SEQUENCE</scope>
    <source>
        <tissue evidence="7">Shoot tissue taken approximately 20 cm above the soil surface</tissue>
    </source>
</reference>
<feature type="domain" description="TPX2 C-terminal" evidence="6">
    <location>
        <begin position="61"/>
        <end position="94"/>
    </location>
</feature>
<dbReference type="GO" id="GO:0005874">
    <property type="term" value="C:microtubule"/>
    <property type="evidence" value="ECO:0007669"/>
    <property type="project" value="UniProtKB-KW"/>
</dbReference>
<organism evidence="7">
    <name type="scientific">Arundo donax</name>
    <name type="common">Giant reed</name>
    <name type="synonym">Donax arundinaceus</name>
    <dbReference type="NCBI Taxonomy" id="35708"/>
    <lineage>
        <taxon>Eukaryota</taxon>
        <taxon>Viridiplantae</taxon>
        <taxon>Streptophyta</taxon>
        <taxon>Embryophyta</taxon>
        <taxon>Tracheophyta</taxon>
        <taxon>Spermatophyta</taxon>
        <taxon>Magnoliopsida</taxon>
        <taxon>Liliopsida</taxon>
        <taxon>Poales</taxon>
        <taxon>Poaceae</taxon>
        <taxon>PACMAD clade</taxon>
        <taxon>Arundinoideae</taxon>
        <taxon>Arundineae</taxon>
        <taxon>Arundo</taxon>
    </lineage>
</organism>
<protein>
    <recommendedName>
        <fullName evidence="6">TPX2 C-terminal domain-containing protein</fullName>
    </recommendedName>
</protein>
<comment type="subcellular location">
    <subcellularLocation>
        <location evidence="1">Cytoplasm</location>
        <location evidence="1">Cytoskeleton</location>
    </subcellularLocation>
</comment>
<name>A0A0A8ZY10_ARUDO</name>
<accession>A0A0A8ZY10</accession>
<evidence type="ECO:0000259" key="6">
    <source>
        <dbReference type="Pfam" id="PF06886"/>
    </source>
</evidence>